<proteinExistence type="predicted"/>
<accession>A0A5B1CLT6</accession>
<reference evidence="2 3" key="1">
    <citation type="submission" date="2019-08" db="EMBL/GenBank/DDBJ databases">
        <title>Deep-cultivation of Planctomycetes and their phenomic and genomic characterization uncovers novel biology.</title>
        <authorList>
            <person name="Wiegand S."/>
            <person name="Jogler M."/>
            <person name="Boedeker C."/>
            <person name="Pinto D."/>
            <person name="Vollmers J."/>
            <person name="Rivas-Marin E."/>
            <person name="Kohn T."/>
            <person name="Peeters S.H."/>
            <person name="Heuer A."/>
            <person name="Rast P."/>
            <person name="Oberbeckmann S."/>
            <person name="Bunk B."/>
            <person name="Jeske O."/>
            <person name="Meyerdierks A."/>
            <person name="Storesund J.E."/>
            <person name="Kallscheuer N."/>
            <person name="Luecker S."/>
            <person name="Lage O.M."/>
            <person name="Pohl T."/>
            <person name="Merkel B.J."/>
            <person name="Hornburger P."/>
            <person name="Mueller R.-W."/>
            <person name="Bruemmer F."/>
            <person name="Labrenz M."/>
            <person name="Spormann A.M."/>
            <person name="Op Den Camp H."/>
            <person name="Overmann J."/>
            <person name="Amann R."/>
            <person name="Jetten M.S.M."/>
            <person name="Mascher T."/>
            <person name="Medema M.H."/>
            <person name="Devos D.P."/>
            <person name="Kaster A.-K."/>
            <person name="Ovreas L."/>
            <person name="Rohde M."/>
            <person name="Galperin M.Y."/>
            <person name="Jogler C."/>
        </authorList>
    </citation>
    <scope>NUCLEOTIDE SEQUENCE [LARGE SCALE GENOMIC DNA]</scope>
    <source>
        <strain evidence="2 3">LF1</strain>
    </source>
</reference>
<dbReference type="EMBL" id="VRLW01000001">
    <property type="protein sequence ID" value="KAA1260500.1"/>
    <property type="molecule type" value="Genomic_DNA"/>
</dbReference>
<evidence type="ECO:0000313" key="2">
    <source>
        <dbReference type="EMBL" id="KAA1260500.1"/>
    </source>
</evidence>
<gene>
    <name evidence="2" type="ORF">LF1_30400</name>
</gene>
<name>A0A5B1CLT6_9BACT</name>
<dbReference type="AlphaFoldDB" id="A0A5B1CLT6"/>
<feature type="transmembrane region" description="Helical" evidence="1">
    <location>
        <begin position="35"/>
        <end position="61"/>
    </location>
</feature>
<keyword evidence="1" id="KW-0812">Transmembrane</keyword>
<sequence length="179" mass="20413">MPNFLRLIACPSGRASAGKRGVMPTRLNEVLKNDIGFIAILFSVAAIATWLLLMPIVPAIANATMHRFHLRSGSFMRFAAQFPIPAMYNFANRTEVNDVPPGFVDSFFGSLDVDDSFRYINHFPARDATFSVGRYVNLRDGRDRWFTLESDYRGQQLRTQLHLKNRGERDFVLLRQPES</sequence>
<organism evidence="2 3">
    <name type="scientific">Rubripirellula obstinata</name>
    <dbReference type="NCBI Taxonomy" id="406547"/>
    <lineage>
        <taxon>Bacteria</taxon>
        <taxon>Pseudomonadati</taxon>
        <taxon>Planctomycetota</taxon>
        <taxon>Planctomycetia</taxon>
        <taxon>Pirellulales</taxon>
        <taxon>Pirellulaceae</taxon>
        <taxon>Rubripirellula</taxon>
    </lineage>
</organism>
<keyword evidence="3" id="KW-1185">Reference proteome</keyword>
<evidence type="ECO:0000313" key="3">
    <source>
        <dbReference type="Proteomes" id="UP000322699"/>
    </source>
</evidence>
<dbReference type="Proteomes" id="UP000322699">
    <property type="component" value="Unassembled WGS sequence"/>
</dbReference>
<protein>
    <submittedName>
        <fullName evidence="2">Uncharacterized protein</fullName>
    </submittedName>
</protein>
<evidence type="ECO:0000256" key="1">
    <source>
        <dbReference type="SAM" id="Phobius"/>
    </source>
</evidence>
<comment type="caution">
    <text evidence="2">The sequence shown here is derived from an EMBL/GenBank/DDBJ whole genome shotgun (WGS) entry which is preliminary data.</text>
</comment>
<keyword evidence="1" id="KW-0472">Membrane</keyword>
<keyword evidence="1" id="KW-1133">Transmembrane helix</keyword>